<evidence type="ECO:0000313" key="1">
    <source>
        <dbReference type="EMBL" id="CAL1680291.1"/>
    </source>
</evidence>
<sequence length="126" mass="14358">MTQAPQCHSDASSTGSSASVRFFARLQTSPCVLSDRISIHESNLRRVQTFSNRARRRQPELTFAYIVFYDPNHFSSATECWLSFRRALFRALESFAINPITSIASQARYSRSLANDRLISSTIFEK</sequence>
<dbReference type="EMBL" id="OZ034825">
    <property type="protein sequence ID" value="CAL1680291.1"/>
    <property type="molecule type" value="Genomic_DNA"/>
</dbReference>
<evidence type="ECO:0000313" key="2">
    <source>
        <dbReference type="Proteomes" id="UP001497644"/>
    </source>
</evidence>
<protein>
    <submittedName>
        <fullName evidence="1">Uncharacterized protein</fullName>
    </submittedName>
</protein>
<gene>
    <name evidence="1" type="ORF">LPLAT_LOCUS6344</name>
</gene>
<reference evidence="1" key="1">
    <citation type="submission" date="2024-04" db="EMBL/GenBank/DDBJ databases">
        <authorList>
            <consortium name="Molecular Ecology Group"/>
        </authorList>
    </citation>
    <scope>NUCLEOTIDE SEQUENCE</scope>
</reference>
<accession>A0AAV2NLZ4</accession>
<name>A0AAV2NLZ4_9HYME</name>
<dbReference type="Proteomes" id="UP001497644">
    <property type="component" value="Chromosome 2"/>
</dbReference>
<keyword evidence="2" id="KW-1185">Reference proteome</keyword>
<organism evidence="1 2">
    <name type="scientific">Lasius platythorax</name>
    <dbReference type="NCBI Taxonomy" id="488582"/>
    <lineage>
        <taxon>Eukaryota</taxon>
        <taxon>Metazoa</taxon>
        <taxon>Ecdysozoa</taxon>
        <taxon>Arthropoda</taxon>
        <taxon>Hexapoda</taxon>
        <taxon>Insecta</taxon>
        <taxon>Pterygota</taxon>
        <taxon>Neoptera</taxon>
        <taxon>Endopterygota</taxon>
        <taxon>Hymenoptera</taxon>
        <taxon>Apocrita</taxon>
        <taxon>Aculeata</taxon>
        <taxon>Formicoidea</taxon>
        <taxon>Formicidae</taxon>
        <taxon>Formicinae</taxon>
        <taxon>Lasius</taxon>
        <taxon>Lasius</taxon>
    </lineage>
</organism>
<dbReference type="AlphaFoldDB" id="A0AAV2NLZ4"/>
<proteinExistence type="predicted"/>